<accession>X1TUF8</accession>
<sequence length="83" mass="8761">MASHKIVFSPLNKKIEVESGTSLLESAAKAGIVINSVCGGDGICGRCKMIVKKGKIRGATTPLLTREEIRQGVVLACQSFVES</sequence>
<protein>
    <recommendedName>
        <fullName evidence="3">2Fe-2S ferredoxin-type domain-containing protein</fullName>
    </recommendedName>
</protein>
<evidence type="ECO:0000256" key="2">
    <source>
        <dbReference type="ARBA" id="ARBA00022827"/>
    </source>
</evidence>
<feature type="domain" description="2Fe-2S ferredoxin-type" evidence="3">
    <location>
        <begin position="4"/>
        <end position="83"/>
    </location>
</feature>
<evidence type="ECO:0000256" key="1">
    <source>
        <dbReference type="ARBA" id="ARBA00022630"/>
    </source>
</evidence>
<name>X1TUF8_9ZZZZ</name>
<dbReference type="InterPro" id="IPR001041">
    <property type="entry name" value="2Fe-2S_ferredoxin-type"/>
</dbReference>
<dbReference type="PANTHER" id="PTHR43644:SF1">
    <property type="entry name" value="NAD(P)H-FLAVIN REDUCTASE"/>
    <property type="match status" value="1"/>
</dbReference>
<dbReference type="Gene3D" id="3.10.20.30">
    <property type="match status" value="1"/>
</dbReference>
<comment type="caution">
    <text evidence="4">The sequence shown here is derived from an EMBL/GenBank/DDBJ whole genome shotgun (WGS) entry which is preliminary data.</text>
</comment>
<proteinExistence type="predicted"/>
<dbReference type="SUPFAM" id="SSF54292">
    <property type="entry name" value="2Fe-2S ferredoxin-like"/>
    <property type="match status" value="1"/>
</dbReference>
<dbReference type="InterPro" id="IPR012675">
    <property type="entry name" value="Beta-grasp_dom_sf"/>
</dbReference>
<dbReference type="InterPro" id="IPR036010">
    <property type="entry name" value="2Fe-2S_ferredoxin-like_sf"/>
</dbReference>
<keyword evidence="1" id="KW-0285">Flavoprotein</keyword>
<feature type="non-terminal residue" evidence="4">
    <location>
        <position position="83"/>
    </location>
</feature>
<keyword evidence="2" id="KW-0274">FAD</keyword>
<reference evidence="4" key="1">
    <citation type="journal article" date="2014" name="Front. Microbiol.">
        <title>High frequency of phylogenetically diverse reductive dehalogenase-homologous genes in deep subseafloor sedimentary metagenomes.</title>
        <authorList>
            <person name="Kawai M."/>
            <person name="Futagami T."/>
            <person name="Toyoda A."/>
            <person name="Takaki Y."/>
            <person name="Nishi S."/>
            <person name="Hori S."/>
            <person name="Arai W."/>
            <person name="Tsubouchi T."/>
            <person name="Morono Y."/>
            <person name="Uchiyama I."/>
            <person name="Ito T."/>
            <person name="Fujiyama A."/>
            <person name="Inagaki F."/>
            <person name="Takami H."/>
        </authorList>
    </citation>
    <scope>NUCLEOTIDE SEQUENCE</scope>
    <source>
        <strain evidence="4">Expedition CK06-06</strain>
    </source>
</reference>
<evidence type="ECO:0000259" key="3">
    <source>
        <dbReference type="PROSITE" id="PS51085"/>
    </source>
</evidence>
<organism evidence="4">
    <name type="scientific">marine sediment metagenome</name>
    <dbReference type="NCBI Taxonomy" id="412755"/>
    <lineage>
        <taxon>unclassified sequences</taxon>
        <taxon>metagenomes</taxon>
        <taxon>ecological metagenomes</taxon>
    </lineage>
</organism>
<dbReference type="GO" id="GO:0051536">
    <property type="term" value="F:iron-sulfur cluster binding"/>
    <property type="evidence" value="ECO:0007669"/>
    <property type="project" value="InterPro"/>
</dbReference>
<evidence type="ECO:0000313" key="4">
    <source>
        <dbReference type="EMBL" id="GAJ08953.1"/>
    </source>
</evidence>
<dbReference type="CDD" id="cd00207">
    <property type="entry name" value="fer2"/>
    <property type="match status" value="1"/>
</dbReference>
<dbReference type="PANTHER" id="PTHR43644">
    <property type="entry name" value="NA(+)-TRANSLOCATING NADH-QUINONE REDUCTASE SUBUNIT"/>
    <property type="match status" value="1"/>
</dbReference>
<dbReference type="Pfam" id="PF00111">
    <property type="entry name" value="Fer2"/>
    <property type="match status" value="1"/>
</dbReference>
<dbReference type="PROSITE" id="PS51085">
    <property type="entry name" value="2FE2S_FER_2"/>
    <property type="match status" value="1"/>
</dbReference>
<gene>
    <name evidence="4" type="ORF">S12H4_47238</name>
</gene>
<dbReference type="AlphaFoldDB" id="X1TUF8"/>
<dbReference type="EMBL" id="BARW01029391">
    <property type="protein sequence ID" value="GAJ08953.1"/>
    <property type="molecule type" value="Genomic_DNA"/>
</dbReference>